<organism evidence="1 2">
    <name type="scientific">Entamoeba invadens IP1</name>
    <dbReference type="NCBI Taxonomy" id="370355"/>
    <lineage>
        <taxon>Eukaryota</taxon>
        <taxon>Amoebozoa</taxon>
        <taxon>Evosea</taxon>
        <taxon>Archamoebae</taxon>
        <taxon>Mastigamoebida</taxon>
        <taxon>Entamoebidae</taxon>
        <taxon>Entamoeba</taxon>
    </lineage>
</organism>
<dbReference type="InterPro" id="IPR036866">
    <property type="entry name" value="RibonucZ/Hydroxyglut_hydro"/>
</dbReference>
<dbReference type="GO" id="GO:0005634">
    <property type="term" value="C:nucleus"/>
    <property type="evidence" value="ECO:0007669"/>
    <property type="project" value="TreeGrafter"/>
</dbReference>
<evidence type="ECO:0000313" key="2">
    <source>
        <dbReference type="Proteomes" id="UP000014680"/>
    </source>
</evidence>
<dbReference type="Gene3D" id="3.60.15.10">
    <property type="entry name" value="Ribonuclease Z/Hydroxyacylglutathione hydrolase-like"/>
    <property type="match status" value="1"/>
</dbReference>
<dbReference type="PANTHER" id="PTHR46018">
    <property type="entry name" value="ZINC PHOSPHODIESTERASE ELAC PROTEIN 1"/>
    <property type="match status" value="1"/>
</dbReference>
<dbReference type="GeneID" id="14885972"/>
<dbReference type="EMBL" id="KB206890">
    <property type="protein sequence ID" value="ELP86951.1"/>
    <property type="molecule type" value="Genomic_DNA"/>
</dbReference>
<keyword evidence="1" id="KW-0378">Hydrolase</keyword>
<name>A0A0A1U5B1_ENTIV</name>
<gene>
    <name evidence="1" type="ORF">EIN_316300</name>
</gene>
<dbReference type="EC" id="3.1.26.11" evidence="1"/>
<dbReference type="OrthoDB" id="527344at2759"/>
<dbReference type="OMA" id="YIHELEF"/>
<dbReference type="Pfam" id="PF23023">
    <property type="entry name" value="Anti-Pycsar_Apyc1"/>
    <property type="match status" value="1"/>
</dbReference>
<reference evidence="1 2" key="1">
    <citation type="submission" date="2012-10" db="EMBL/GenBank/DDBJ databases">
        <authorList>
            <person name="Zafar N."/>
            <person name="Inman J."/>
            <person name="Hall N."/>
            <person name="Lorenzi H."/>
            <person name="Caler E."/>
        </authorList>
    </citation>
    <scope>NUCLEOTIDE SEQUENCE [LARGE SCALE GENOMIC DNA]</scope>
    <source>
        <strain evidence="1 2">IP1</strain>
    </source>
</reference>
<dbReference type="PANTHER" id="PTHR46018:SF2">
    <property type="entry name" value="ZINC PHOSPHODIESTERASE ELAC PROTEIN 1"/>
    <property type="match status" value="1"/>
</dbReference>
<dbReference type="KEGG" id="eiv:EIN_316300"/>
<dbReference type="RefSeq" id="XP_004253722.1">
    <property type="nucleotide sequence ID" value="XM_004253674.1"/>
</dbReference>
<accession>A0A0A1U5B1</accession>
<sequence length="257" mass="28408">MNVLIPLGTGAGKATAFRNCNKQTTSNVIQLDNGKMVLIDCGDGILNALTKMGTPLKNIEAIFITHLHSDHVGGIISFLFNFVLESCHVFAPKGLNLLIETFKFISQSTIPPSVYIHELEFVDAENIATLSNGIKVSAVTLPHEIQSFGFIFLDKRGLVVGILGDTKGRELSQLHKVHVLVHECTYGMESTLKYMHSNPKIAAECAESVFADYLLLTHFSPRYQTLQSIQKETAKFTDAEVVILNDFQPFDLKIIDV</sequence>
<keyword evidence="2" id="KW-1185">Reference proteome</keyword>
<protein>
    <submittedName>
        <fullName evidence="1">Zinc phosphodiesterase, putative</fullName>
        <ecNumber evidence="1">3.1.26.11</ecNumber>
    </submittedName>
</protein>
<evidence type="ECO:0000313" key="1">
    <source>
        <dbReference type="EMBL" id="ELP86951.1"/>
    </source>
</evidence>
<proteinExistence type="predicted"/>
<dbReference type="SUPFAM" id="SSF56281">
    <property type="entry name" value="Metallo-hydrolase/oxidoreductase"/>
    <property type="match status" value="1"/>
</dbReference>
<dbReference type="Proteomes" id="UP000014680">
    <property type="component" value="Unassembled WGS sequence"/>
</dbReference>
<dbReference type="VEuPathDB" id="AmoebaDB:EIN_316300"/>
<dbReference type="AlphaFoldDB" id="A0A0A1U5B1"/>
<dbReference type="GO" id="GO:0042781">
    <property type="term" value="F:3'-tRNA processing endoribonuclease activity"/>
    <property type="evidence" value="ECO:0007669"/>
    <property type="project" value="UniProtKB-EC"/>
</dbReference>